<dbReference type="AlphaFoldDB" id="A0A6P2V9Y1"/>
<dbReference type="GO" id="GO:0007165">
    <property type="term" value="P:signal transduction"/>
    <property type="evidence" value="ECO:0007669"/>
    <property type="project" value="UniProtKB-KW"/>
</dbReference>
<evidence type="ECO:0000256" key="2">
    <source>
        <dbReference type="ARBA" id="ARBA00022481"/>
    </source>
</evidence>
<evidence type="ECO:0000256" key="3">
    <source>
        <dbReference type="ARBA" id="ARBA00029447"/>
    </source>
</evidence>
<sequence length="523" mass="55019">MKIENLKVRTRLIVGFGLVLAMLFTISVLGILRLDSMNGTLSQTVDLYGNAANLIGQALGDVRVGSMDVRNMVGLREPAPVAAQSQKIAAGLDDYDAVQKKIQGLFDLDPRTSESEKKYLQEISSLSGTAIPLARKAIQAASGDPQNADATAADAGASLDALGVALYRFWDHEVKASNESAIEAHEAYIVSRRILLFLSVTSVLLAAVICLAITRSLMKQLGGEPSYAAFIAEQISAGDLTGKIDLASGDTASLLHSMSLMRDKLQLIVERIRAGTDSIATASGQIAAGNADLSARTEEQAASLEETAASMTQLTETVRLNADNARHANSLATRATEVADNSNNIVGYMVQTIEKINDSSKLISDITSVIEGIAFQTNILALNAAVEAARAGEQGRGFAVVASEVRSLAQRSAGAAREINELISSSVILIQDGTRQAGDVNSSMSQVVSAIRQVSAIVGEISNASDEQSRGIEQISAAVVQMDHVTQQNAALVEQSAAVAQSFDVQTKGLSDAVSVFRLAGTT</sequence>
<dbReference type="InterPro" id="IPR004090">
    <property type="entry name" value="Chemotax_Me-accpt_rcpt"/>
</dbReference>
<comment type="similarity">
    <text evidence="3">Belongs to the methyl-accepting chemotaxis (MCP) protein family.</text>
</comment>
<dbReference type="GO" id="GO:0004888">
    <property type="term" value="F:transmembrane signaling receptor activity"/>
    <property type="evidence" value="ECO:0007669"/>
    <property type="project" value="InterPro"/>
</dbReference>
<dbReference type="CDD" id="cd11386">
    <property type="entry name" value="MCP_signal"/>
    <property type="match status" value="1"/>
</dbReference>
<dbReference type="InterPro" id="IPR004089">
    <property type="entry name" value="MCPsignal_dom"/>
</dbReference>
<dbReference type="PANTHER" id="PTHR43531:SF14">
    <property type="entry name" value="METHYL-ACCEPTING CHEMOTAXIS PROTEIN I-RELATED"/>
    <property type="match status" value="1"/>
</dbReference>
<name>A0A6P2V9Y1_BURL3</name>
<feature type="transmembrane region" description="Helical" evidence="5">
    <location>
        <begin position="194"/>
        <end position="213"/>
    </location>
</feature>
<dbReference type="GO" id="GO:0005886">
    <property type="term" value="C:plasma membrane"/>
    <property type="evidence" value="ECO:0007669"/>
    <property type="project" value="TreeGrafter"/>
</dbReference>
<keyword evidence="5" id="KW-0472">Membrane</keyword>
<evidence type="ECO:0000313" key="8">
    <source>
        <dbReference type="Proteomes" id="UP000494110"/>
    </source>
</evidence>
<proteinExistence type="inferred from homology"/>
<dbReference type="SUPFAM" id="SSF58104">
    <property type="entry name" value="Methyl-accepting chemotaxis protein (MCP) signaling domain"/>
    <property type="match status" value="1"/>
</dbReference>
<evidence type="ECO:0000256" key="5">
    <source>
        <dbReference type="SAM" id="Phobius"/>
    </source>
</evidence>
<dbReference type="PANTHER" id="PTHR43531">
    <property type="entry name" value="PROTEIN ICFG"/>
    <property type="match status" value="1"/>
</dbReference>
<evidence type="ECO:0000256" key="4">
    <source>
        <dbReference type="PROSITE-ProRule" id="PRU00284"/>
    </source>
</evidence>
<dbReference type="InterPro" id="IPR051310">
    <property type="entry name" value="MCP_chemotaxis"/>
</dbReference>
<feature type="transmembrane region" description="Helical" evidence="5">
    <location>
        <begin position="12"/>
        <end position="32"/>
    </location>
</feature>
<accession>A0A6P2V9Y1</accession>
<keyword evidence="2" id="KW-0488">Methylation</keyword>
<evidence type="ECO:0000259" key="6">
    <source>
        <dbReference type="PROSITE" id="PS50111"/>
    </source>
</evidence>
<feature type="domain" description="Methyl-accepting transducer" evidence="6">
    <location>
        <begin position="275"/>
        <end position="504"/>
    </location>
</feature>
<reference evidence="7 8" key="1">
    <citation type="submission" date="2019-09" db="EMBL/GenBank/DDBJ databases">
        <authorList>
            <person name="Depoorter E."/>
        </authorList>
    </citation>
    <scope>NUCLEOTIDE SEQUENCE [LARGE SCALE GENOMIC DNA]</scope>
    <source>
        <strain evidence="7">R-39750</strain>
    </source>
</reference>
<comment type="subcellular location">
    <subcellularLocation>
        <location evidence="1">Membrane</location>
    </subcellularLocation>
</comment>
<organism evidence="7 8">
    <name type="scientific">Burkholderia lata (strain ATCC 17760 / DSM 23089 / LMG 22485 / NCIMB 9086 / R18194 / 383)</name>
    <dbReference type="NCBI Taxonomy" id="482957"/>
    <lineage>
        <taxon>Bacteria</taxon>
        <taxon>Pseudomonadati</taxon>
        <taxon>Pseudomonadota</taxon>
        <taxon>Betaproteobacteria</taxon>
        <taxon>Burkholderiales</taxon>
        <taxon>Burkholderiaceae</taxon>
        <taxon>Burkholderia</taxon>
        <taxon>Burkholderia cepacia complex</taxon>
    </lineage>
</organism>
<dbReference type="Pfam" id="PF00015">
    <property type="entry name" value="MCPsignal"/>
    <property type="match status" value="1"/>
</dbReference>
<gene>
    <name evidence="7" type="ORF">BLA39750_00948</name>
</gene>
<dbReference type="Gene3D" id="1.10.287.950">
    <property type="entry name" value="Methyl-accepting chemotaxis protein"/>
    <property type="match status" value="1"/>
</dbReference>
<keyword evidence="4" id="KW-0807">Transducer</keyword>
<evidence type="ECO:0000256" key="1">
    <source>
        <dbReference type="ARBA" id="ARBA00004370"/>
    </source>
</evidence>
<dbReference type="InterPro" id="IPR024478">
    <property type="entry name" value="HlyB_4HB_MCP"/>
</dbReference>
<keyword evidence="5" id="KW-1133">Transmembrane helix</keyword>
<evidence type="ECO:0000313" key="7">
    <source>
        <dbReference type="EMBL" id="VWC77026.1"/>
    </source>
</evidence>
<dbReference type="RefSeq" id="WP_175011096.1">
    <property type="nucleotide sequence ID" value="NZ_CABVQN010000003.1"/>
</dbReference>
<dbReference type="EMBL" id="CABVQN010000003">
    <property type="protein sequence ID" value="VWC77026.1"/>
    <property type="molecule type" value="Genomic_DNA"/>
</dbReference>
<dbReference type="Pfam" id="PF12729">
    <property type="entry name" value="4HB_MCP_1"/>
    <property type="match status" value="1"/>
</dbReference>
<protein>
    <submittedName>
        <fullName evidence="7">Methyl-accepting chemotaxis sensory transducer</fullName>
    </submittedName>
</protein>
<dbReference type="Proteomes" id="UP000494110">
    <property type="component" value="Unassembled WGS sequence"/>
</dbReference>
<dbReference type="PRINTS" id="PR00260">
    <property type="entry name" value="CHEMTRNSDUCR"/>
</dbReference>
<dbReference type="GO" id="GO:0006935">
    <property type="term" value="P:chemotaxis"/>
    <property type="evidence" value="ECO:0007669"/>
    <property type="project" value="InterPro"/>
</dbReference>
<keyword evidence="5" id="KW-0812">Transmembrane</keyword>
<dbReference type="FunFam" id="1.10.287.950:FF:000001">
    <property type="entry name" value="Methyl-accepting chemotaxis sensory transducer"/>
    <property type="match status" value="1"/>
</dbReference>
<dbReference type="PROSITE" id="PS50111">
    <property type="entry name" value="CHEMOTAXIS_TRANSDUC_2"/>
    <property type="match status" value="1"/>
</dbReference>
<dbReference type="SMART" id="SM00283">
    <property type="entry name" value="MA"/>
    <property type="match status" value="1"/>
</dbReference>